<dbReference type="CTD" id="9133"/>
<comment type="similarity">
    <text evidence="2">Belongs to the cyclin family. Cyclin AB subfamily.</text>
</comment>
<evidence type="ECO:0000256" key="5">
    <source>
        <dbReference type="ARBA" id="ARBA00023306"/>
    </source>
</evidence>
<accession>A0AAJ7SNB9</accession>
<dbReference type="PANTHER" id="PTHR10177">
    <property type="entry name" value="CYCLINS"/>
    <property type="match status" value="1"/>
</dbReference>
<dbReference type="AlphaFoldDB" id="A0AAJ7SNB9"/>
<name>A0AAJ7SNB9_PETMA</name>
<evidence type="ECO:0000259" key="7">
    <source>
        <dbReference type="SMART" id="SM00385"/>
    </source>
</evidence>
<comment type="function">
    <text evidence="1">Essential for the control of the cell cycle at the G2/M (mitosis) transition.</text>
</comment>
<feature type="domain" description="Cyclin-like" evidence="7">
    <location>
        <begin position="192"/>
        <end position="276"/>
    </location>
</feature>
<dbReference type="Gene3D" id="1.10.472.10">
    <property type="entry name" value="Cyclin-like"/>
    <property type="match status" value="2"/>
</dbReference>
<dbReference type="RefSeq" id="XP_032801542.1">
    <property type="nucleotide sequence ID" value="XM_032945651.1"/>
</dbReference>
<dbReference type="Proteomes" id="UP001318040">
    <property type="component" value="Chromosome 1"/>
</dbReference>
<dbReference type="GeneID" id="116938505"/>
<dbReference type="Pfam" id="PF00134">
    <property type="entry name" value="Cyclin_N"/>
    <property type="match status" value="1"/>
</dbReference>
<feature type="domain" description="Cyclin C-terminal" evidence="8">
    <location>
        <begin position="285"/>
        <end position="403"/>
    </location>
</feature>
<dbReference type="SUPFAM" id="SSF47954">
    <property type="entry name" value="Cyclin-like"/>
    <property type="match status" value="2"/>
</dbReference>
<dbReference type="CDD" id="cd20507">
    <property type="entry name" value="CYCLIN_CCNB1-like_rpt1"/>
    <property type="match status" value="1"/>
</dbReference>
<evidence type="ECO:0000256" key="2">
    <source>
        <dbReference type="ARBA" id="ARBA00006955"/>
    </source>
</evidence>
<evidence type="ECO:0000256" key="6">
    <source>
        <dbReference type="RuleBase" id="RU000383"/>
    </source>
</evidence>
<evidence type="ECO:0000256" key="1">
    <source>
        <dbReference type="ARBA" id="ARBA00003222"/>
    </source>
</evidence>
<evidence type="ECO:0000256" key="4">
    <source>
        <dbReference type="ARBA" id="ARBA00023127"/>
    </source>
</evidence>
<dbReference type="SMART" id="SM01332">
    <property type="entry name" value="Cyclin_C"/>
    <property type="match status" value="1"/>
</dbReference>
<dbReference type="PROSITE" id="PS00292">
    <property type="entry name" value="CYCLINS"/>
    <property type="match status" value="1"/>
</dbReference>
<dbReference type="KEGG" id="pmrn:116938505"/>
<dbReference type="InterPro" id="IPR039361">
    <property type="entry name" value="Cyclin"/>
</dbReference>
<dbReference type="Pfam" id="PF02984">
    <property type="entry name" value="Cyclin_C"/>
    <property type="match status" value="1"/>
</dbReference>
<dbReference type="SMART" id="SM00385">
    <property type="entry name" value="CYCLIN"/>
    <property type="match status" value="2"/>
</dbReference>
<gene>
    <name evidence="10" type="primary">CCNB2</name>
</gene>
<keyword evidence="4 6" id="KW-0195">Cyclin</keyword>
<dbReference type="InterPro" id="IPR013763">
    <property type="entry name" value="Cyclin-like_dom"/>
</dbReference>
<organism evidence="9 10">
    <name type="scientific">Petromyzon marinus</name>
    <name type="common">Sea lamprey</name>
    <dbReference type="NCBI Taxonomy" id="7757"/>
    <lineage>
        <taxon>Eukaryota</taxon>
        <taxon>Metazoa</taxon>
        <taxon>Chordata</taxon>
        <taxon>Craniata</taxon>
        <taxon>Vertebrata</taxon>
        <taxon>Cyclostomata</taxon>
        <taxon>Hyperoartia</taxon>
        <taxon>Petromyzontiformes</taxon>
        <taxon>Petromyzontidae</taxon>
        <taxon>Petromyzon</taxon>
    </lineage>
</organism>
<evidence type="ECO:0000313" key="9">
    <source>
        <dbReference type="Proteomes" id="UP001318040"/>
    </source>
</evidence>
<reference evidence="10" key="1">
    <citation type="submission" date="2025-08" db="UniProtKB">
        <authorList>
            <consortium name="RefSeq"/>
        </authorList>
    </citation>
    <scope>IDENTIFICATION</scope>
    <source>
        <tissue evidence="10">Sperm</tissue>
    </source>
</reference>
<keyword evidence="3" id="KW-0132">Cell division</keyword>
<dbReference type="GO" id="GO:0051301">
    <property type="term" value="P:cell division"/>
    <property type="evidence" value="ECO:0007669"/>
    <property type="project" value="UniProtKB-KW"/>
</dbReference>
<evidence type="ECO:0000313" key="10">
    <source>
        <dbReference type="RefSeq" id="XP_032801542.1"/>
    </source>
</evidence>
<dbReference type="GO" id="GO:0005829">
    <property type="term" value="C:cytosol"/>
    <property type="evidence" value="ECO:0007669"/>
    <property type="project" value="UniProtKB-ARBA"/>
</dbReference>
<sequence>MALRRAAAVETSENALAGRLTRKGSLQLKPTVRATLGDISSNTNKAIDKKPMQIKEPVAKRVPRMVRSKSTVVRVPLVPAAAPIVPAAPVVPVVTVAAVASCRPARIPLGKMPSPIAMDISQKEEDLCQAFSDALINIQDIDAADAANPQLCSEYVKDIYVYMKTLEKEQSVQANYLEGKKINGRMRSILVDWLVQVQMKFRLLQETLYLTVAIIDRYLQNHEVLSGSLQLVGVTAMFIAAKYEEMYSPEMEDFVYITDHAYTKAEIRAMEQAILLGLQFNLGRPLPLHFLRRASKAGSVDADKHTLAKYLMELSLVDYNMVHFHPSQIAAAALYLSQKLMDDSKWNMDLQYYTTYTEEELMPVVQHLAKNVVKVNEGLTKQMATRNKYASTKMMSISKISQLKCQLMKDLAKPHLEKK</sequence>
<protein>
    <submittedName>
        <fullName evidence="10">G2/mitotic-specific cyclin-B2</fullName>
    </submittedName>
</protein>
<dbReference type="FunFam" id="1.10.472.10:FF:000198">
    <property type="entry name" value="G2/mitotic-specific cyclin-B1"/>
    <property type="match status" value="1"/>
</dbReference>
<evidence type="ECO:0000259" key="8">
    <source>
        <dbReference type="SMART" id="SM01332"/>
    </source>
</evidence>
<dbReference type="InterPro" id="IPR006671">
    <property type="entry name" value="Cyclin_N"/>
</dbReference>
<feature type="domain" description="Cyclin-like" evidence="7">
    <location>
        <begin position="289"/>
        <end position="370"/>
    </location>
</feature>
<dbReference type="InterPro" id="IPR048258">
    <property type="entry name" value="Cyclins_cyclin-box"/>
</dbReference>
<evidence type="ECO:0000256" key="3">
    <source>
        <dbReference type="ARBA" id="ARBA00022618"/>
    </source>
</evidence>
<dbReference type="InterPro" id="IPR004367">
    <property type="entry name" value="Cyclin_C-dom"/>
</dbReference>
<keyword evidence="9" id="KW-1185">Reference proteome</keyword>
<dbReference type="InterPro" id="IPR036915">
    <property type="entry name" value="Cyclin-like_sf"/>
</dbReference>
<keyword evidence="5" id="KW-0131">Cell cycle</keyword>
<proteinExistence type="inferred from homology"/>